<gene>
    <name evidence="1" type="ORF">M427DRAFT_57069</name>
</gene>
<accession>A0A139ADT4</accession>
<dbReference type="AlphaFoldDB" id="A0A139ADT4"/>
<keyword evidence="2" id="KW-1185">Reference proteome</keyword>
<organism evidence="1 2">
    <name type="scientific">Gonapodya prolifera (strain JEL478)</name>
    <name type="common">Monoblepharis prolifera</name>
    <dbReference type="NCBI Taxonomy" id="1344416"/>
    <lineage>
        <taxon>Eukaryota</taxon>
        <taxon>Fungi</taxon>
        <taxon>Fungi incertae sedis</taxon>
        <taxon>Chytridiomycota</taxon>
        <taxon>Chytridiomycota incertae sedis</taxon>
        <taxon>Monoblepharidomycetes</taxon>
        <taxon>Monoblepharidales</taxon>
        <taxon>Gonapodyaceae</taxon>
        <taxon>Gonapodya</taxon>
    </lineage>
</organism>
<reference evidence="1 2" key="1">
    <citation type="journal article" date="2015" name="Genome Biol. Evol.">
        <title>Phylogenomic analyses indicate that early fungi evolved digesting cell walls of algal ancestors of land plants.</title>
        <authorList>
            <person name="Chang Y."/>
            <person name="Wang S."/>
            <person name="Sekimoto S."/>
            <person name="Aerts A.L."/>
            <person name="Choi C."/>
            <person name="Clum A."/>
            <person name="LaButti K.M."/>
            <person name="Lindquist E.A."/>
            <person name="Yee Ngan C."/>
            <person name="Ohm R.A."/>
            <person name="Salamov A.A."/>
            <person name="Grigoriev I.V."/>
            <person name="Spatafora J.W."/>
            <person name="Berbee M.L."/>
        </authorList>
    </citation>
    <scope>NUCLEOTIDE SEQUENCE [LARGE SCALE GENOMIC DNA]</scope>
    <source>
        <strain evidence="1 2">JEL478</strain>
    </source>
</reference>
<name>A0A139ADT4_GONPJ</name>
<dbReference type="EMBL" id="KQ965765">
    <property type="protein sequence ID" value="KXS14920.1"/>
    <property type="molecule type" value="Genomic_DNA"/>
</dbReference>
<dbReference type="OrthoDB" id="10572019at2759"/>
<dbReference type="Proteomes" id="UP000070544">
    <property type="component" value="Unassembled WGS sequence"/>
</dbReference>
<evidence type="ECO:0000313" key="1">
    <source>
        <dbReference type="EMBL" id="KXS14920.1"/>
    </source>
</evidence>
<sequence>MGTTIAATDAPDYWDSPSILPKPIEYVMVSEVFTPLEYRSPREIIAAFAYAATCTSCKRAYVLAVSFLCQGPDNLAQFHAQGLNVICLLVSTPIMEIYLNDFALGVKQAQEALESRNREECREAMNAASTYAMAPLNSLFIVKPVALGKVLARKKAYWNALLELY</sequence>
<feature type="non-terminal residue" evidence="1">
    <location>
        <position position="165"/>
    </location>
</feature>
<evidence type="ECO:0000313" key="2">
    <source>
        <dbReference type="Proteomes" id="UP000070544"/>
    </source>
</evidence>
<protein>
    <submittedName>
        <fullName evidence="1">Uncharacterized protein</fullName>
    </submittedName>
</protein>
<proteinExistence type="predicted"/>